<protein>
    <recommendedName>
        <fullName evidence="2">DUF4296 domain-containing protein</fullName>
    </recommendedName>
</protein>
<feature type="compositionally biased region" description="Basic residues" evidence="1">
    <location>
        <begin position="112"/>
        <end position="124"/>
    </location>
</feature>
<evidence type="ECO:0000313" key="3">
    <source>
        <dbReference type="EMBL" id="EAY28501.1"/>
    </source>
</evidence>
<evidence type="ECO:0000256" key="1">
    <source>
        <dbReference type="SAM" id="MobiDB-lite"/>
    </source>
</evidence>
<comment type="caution">
    <text evidence="3">The sequence shown here is derived from an EMBL/GenBank/DDBJ whole genome shotgun (WGS) entry which is preliminary data.</text>
</comment>
<evidence type="ECO:0000259" key="2">
    <source>
        <dbReference type="Pfam" id="PF14129"/>
    </source>
</evidence>
<accession>A1ZLW9</accession>
<dbReference type="InterPro" id="IPR025381">
    <property type="entry name" value="DUF4296"/>
</dbReference>
<dbReference type="Proteomes" id="UP000004095">
    <property type="component" value="Unassembled WGS sequence"/>
</dbReference>
<organism evidence="3 4">
    <name type="scientific">Microscilla marina ATCC 23134</name>
    <dbReference type="NCBI Taxonomy" id="313606"/>
    <lineage>
        <taxon>Bacteria</taxon>
        <taxon>Pseudomonadati</taxon>
        <taxon>Bacteroidota</taxon>
        <taxon>Cytophagia</taxon>
        <taxon>Cytophagales</taxon>
        <taxon>Microscillaceae</taxon>
        <taxon>Microscilla</taxon>
    </lineage>
</organism>
<reference evidence="3 4" key="1">
    <citation type="submission" date="2007-01" db="EMBL/GenBank/DDBJ databases">
        <authorList>
            <person name="Haygood M."/>
            <person name="Podell S."/>
            <person name="Anderson C."/>
            <person name="Hopkinson B."/>
            <person name="Roe K."/>
            <person name="Barbeau K."/>
            <person name="Gaasterland T."/>
            <person name="Ferriera S."/>
            <person name="Johnson J."/>
            <person name="Kravitz S."/>
            <person name="Beeson K."/>
            <person name="Sutton G."/>
            <person name="Rogers Y.-H."/>
            <person name="Friedman R."/>
            <person name="Frazier M."/>
            <person name="Venter J.C."/>
        </authorList>
    </citation>
    <scope>NUCLEOTIDE SEQUENCE [LARGE SCALE GENOMIC DNA]</scope>
    <source>
        <strain evidence="3 4">ATCC 23134</strain>
    </source>
</reference>
<dbReference type="AlphaFoldDB" id="A1ZLW9"/>
<feature type="domain" description="DUF4296" evidence="2">
    <location>
        <begin position="14"/>
        <end position="98"/>
    </location>
</feature>
<feature type="region of interest" description="Disordered" evidence="1">
    <location>
        <begin position="102"/>
        <end position="147"/>
    </location>
</feature>
<dbReference type="Pfam" id="PF14129">
    <property type="entry name" value="DUF4296"/>
    <property type="match status" value="1"/>
</dbReference>
<dbReference type="EMBL" id="AAWS01000015">
    <property type="protein sequence ID" value="EAY28501.1"/>
    <property type="molecule type" value="Genomic_DNA"/>
</dbReference>
<gene>
    <name evidence="3" type="ORF">M23134_04348</name>
</gene>
<name>A1ZLW9_MICM2</name>
<sequence length="147" mass="17091">MVLIVACSNKKEIPKDIIPKKEMVNMLVDIHLEESKIDASRYLLRDSAQVAYFKAQVDIFKKYKTDSTRYYKSYDYYFENMNHMKDIYTEVAEKMKAMSDSVANTLKDSSSNKKKNKPKKKTPKVAKPLIEVKMIPNKPKANADKKK</sequence>
<proteinExistence type="predicted"/>
<keyword evidence="4" id="KW-1185">Reference proteome</keyword>
<evidence type="ECO:0000313" key="4">
    <source>
        <dbReference type="Proteomes" id="UP000004095"/>
    </source>
</evidence>